<keyword evidence="6" id="KW-0256">Endoplasmic reticulum</keyword>
<evidence type="ECO:0000256" key="1">
    <source>
        <dbReference type="ARBA" id="ARBA00004477"/>
    </source>
</evidence>
<evidence type="ECO:0000256" key="6">
    <source>
        <dbReference type="ARBA" id="ARBA00022824"/>
    </source>
</evidence>
<dbReference type="Pfam" id="PF06803">
    <property type="entry name" value="DUF1232"/>
    <property type="match status" value="1"/>
</dbReference>
<evidence type="ECO:0000256" key="9">
    <source>
        <dbReference type="ARBA" id="ARBA00023136"/>
    </source>
</evidence>
<feature type="transmembrane region" description="Helical" evidence="13">
    <location>
        <begin position="160"/>
        <end position="178"/>
    </location>
</feature>
<dbReference type="GO" id="GO:0008270">
    <property type="term" value="F:zinc ion binding"/>
    <property type="evidence" value="ECO:0007669"/>
    <property type="project" value="UniProtKB-KW"/>
</dbReference>
<dbReference type="PROSITE" id="PS50089">
    <property type="entry name" value="ZF_RING_2"/>
    <property type="match status" value="1"/>
</dbReference>
<dbReference type="InterPro" id="IPR027370">
    <property type="entry name" value="Znf-RING_euk"/>
</dbReference>
<keyword evidence="4" id="KW-0479">Metal-binding</keyword>
<reference evidence="15" key="1">
    <citation type="submission" date="2015-07" db="EMBL/GenBank/DDBJ databases">
        <title>Transcriptome Assembly of Anthurium amnicola.</title>
        <authorList>
            <person name="Suzuki J."/>
        </authorList>
    </citation>
    <scope>NUCLEOTIDE SEQUENCE</scope>
</reference>
<evidence type="ECO:0000256" key="8">
    <source>
        <dbReference type="ARBA" id="ARBA00022989"/>
    </source>
</evidence>
<accession>A0A1D1Y3J6</accession>
<proteinExistence type="predicted"/>
<dbReference type="SUPFAM" id="SSF57850">
    <property type="entry name" value="RING/U-box"/>
    <property type="match status" value="1"/>
</dbReference>
<dbReference type="InterPro" id="IPR013083">
    <property type="entry name" value="Znf_RING/FYVE/PHD"/>
</dbReference>
<evidence type="ECO:0000256" key="13">
    <source>
        <dbReference type="SAM" id="Phobius"/>
    </source>
</evidence>
<dbReference type="InterPro" id="IPR001841">
    <property type="entry name" value="Znf_RING"/>
</dbReference>
<evidence type="ECO:0000256" key="12">
    <source>
        <dbReference type="PROSITE-ProRule" id="PRU00175"/>
    </source>
</evidence>
<dbReference type="GO" id="GO:0005789">
    <property type="term" value="C:endoplasmic reticulum membrane"/>
    <property type="evidence" value="ECO:0007669"/>
    <property type="project" value="UniProtKB-SubCell"/>
</dbReference>
<dbReference type="Pfam" id="PF13445">
    <property type="entry name" value="zf-RING_UBOX"/>
    <property type="match status" value="1"/>
</dbReference>
<protein>
    <recommendedName>
        <fullName evidence="2">E3 ubiquitin-protein ligase RNF170</fullName>
    </recommendedName>
    <alternativeName>
        <fullName evidence="11">RING finger protein 170</fullName>
    </alternativeName>
    <alternativeName>
        <fullName evidence="10">RING-type E3 ubiquitin transferase RNF170</fullName>
    </alternativeName>
</protein>
<feature type="domain" description="RING-type" evidence="14">
    <location>
        <begin position="10"/>
        <end position="53"/>
    </location>
</feature>
<dbReference type="SMART" id="SM00184">
    <property type="entry name" value="RING"/>
    <property type="match status" value="1"/>
</dbReference>
<dbReference type="AlphaFoldDB" id="A0A1D1Y3J6"/>
<dbReference type="GO" id="GO:0061630">
    <property type="term" value="F:ubiquitin protein ligase activity"/>
    <property type="evidence" value="ECO:0007669"/>
    <property type="project" value="InterPro"/>
</dbReference>
<keyword evidence="5 12" id="KW-0863">Zinc-finger</keyword>
<keyword evidence="7" id="KW-0862">Zinc</keyword>
<organism evidence="15">
    <name type="scientific">Anthurium amnicola</name>
    <dbReference type="NCBI Taxonomy" id="1678845"/>
    <lineage>
        <taxon>Eukaryota</taxon>
        <taxon>Viridiplantae</taxon>
        <taxon>Streptophyta</taxon>
        <taxon>Embryophyta</taxon>
        <taxon>Tracheophyta</taxon>
        <taxon>Spermatophyta</taxon>
        <taxon>Magnoliopsida</taxon>
        <taxon>Liliopsida</taxon>
        <taxon>Araceae</taxon>
        <taxon>Pothoideae</taxon>
        <taxon>Potheae</taxon>
        <taxon>Anthurium</taxon>
    </lineage>
</organism>
<dbReference type="InterPro" id="IPR038896">
    <property type="entry name" value="RNF170"/>
</dbReference>
<evidence type="ECO:0000259" key="14">
    <source>
        <dbReference type="PROSITE" id="PS50089"/>
    </source>
</evidence>
<evidence type="ECO:0000256" key="11">
    <source>
        <dbReference type="ARBA" id="ARBA00031107"/>
    </source>
</evidence>
<evidence type="ECO:0000256" key="3">
    <source>
        <dbReference type="ARBA" id="ARBA00022692"/>
    </source>
</evidence>
<sequence length="186" mass="21050">MDAPPENDCCSVCHDSFNLPCQANCSHWFCGECILRVWHHGSALQACKCPICRRLITLLVPSEVTQHQHRETEVGRVLENIQQYNRFFGGGSRSLNQRLRDLPFFLGRLLRELMDPQRSLPLVVKAQMIFVMVVSAIYVLSPVDILPEGVLGVIGLIDDFLVLLIVFLHLSAIYRSVLLNRHGGRT</sequence>
<name>A0A1D1Y3J6_9ARAE</name>
<feature type="transmembrane region" description="Helical" evidence="13">
    <location>
        <begin position="120"/>
        <end position="140"/>
    </location>
</feature>
<keyword evidence="3 13" id="KW-0812">Transmembrane</keyword>
<dbReference type="PANTHER" id="PTHR22894:SF5">
    <property type="entry name" value="RING-TYPE DOMAIN-CONTAINING PROTEIN"/>
    <property type="match status" value="1"/>
</dbReference>
<evidence type="ECO:0000256" key="2">
    <source>
        <dbReference type="ARBA" id="ARBA00014068"/>
    </source>
</evidence>
<gene>
    <name evidence="15" type="primary">rnf170</name>
    <name evidence="15" type="ORF">g.97504</name>
</gene>
<evidence type="ECO:0000256" key="7">
    <source>
        <dbReference type="ARBA" id="ARBA00022833"/>
    </source>
</evidence>
<keyword evidence="9 13" id="KW-0472">Membrane</keyword>
<evidence type="ECO:0000256" key="5">
    <source>
        <dbReference type="ARBA" id="ARBA00022771"/>
    </source>
</evidence>
<comment type="subcellular location">
    <subcellularLocation>
        <location evidence="1">Endoplasmic reticulum membrane</location>
        <topology evidence="1">Multi-pass membrane protein</topology>
    </subcellularLocation>
</comment>
<dbReference type="InterPro" id="IPR017907">
    <property type="entry name" value="Znf_RING_CS"/>
</dbReference>
<dbReference type="PANTHER" id="PTHR22894">
    <property type="entry name" value="RING-TYPE DOMAIN-CONTAINING PROTEIN"/>
    <property type="match status" value="1"/>
</dbReference>
<evidence type="ECO:0000313" key="15">
    <source>
        <dbReference type="EMBL" id="JAT49219.1"/>
    </source>
</evidence>
<keyword evidence="8 13" id="KW-1133">Transmembrane helix</keyword>
<dbReference type="PROSITE" id="PS00518">
    <property type="entry name" value="ZF_RING_1"/>
    <property type="match status" value="1"/>
</dbReference>
<dbReference type="EMBL" id="GDJX01018717">
    <property type="protein sequence ID" value="JAT49219.1"/>
    <property type="molecule type" value="Transcribed_RNA"/>
</dbReference>
<evidence type="ECO:0000256" key="10">
    <source>
        <dbReference type="ARBA" id="ARBA00030110"/>
    </source>
</evidence>
<dbReference type="InterPro" id="IPR010652">
    <property type="entry name" value="DUF1232"/>
</dbReference>
<evidence type="ECO:0000256" key="4">
    <source>
        <dbReference type="ARBA" id="ARBA00022723"/>
    </source>
</evidence>
<dbReference type="CDD" id="cd16539">
    <property type="entry name" value="RING-HC_RNF113A_B"/>
    <property type="match status" value="1"/>
</dbReference>
<dbReference type="Gene3D" id="3.30.40.10">
    <property type="entry name" value="Zinc/RING finger domain, C3HC4 (zinc finger)"/>
    <property type="match status" value="1"/>
</dbReference>